<dbReference type="Proteomes" id="UP000252189">
    <property type="component" value="Unassembled WGS sequence"/>
</dbReference>
<name>A0A368N2D9_9EURY</name>
<reference evidence="2 3" key="1">
    <citation type="submission" date="2018-07" db="EMBL/GenBank/DDBJ databases">
        <title>Genome sequences of Haloplanus salinus JCM 18368T.</title>
        <authorList>
            <person name="Kim Y.B."/>
            <person name="Roh S.W."/>
        </authorList>
    </citation>
    <scope>NUCLEOTIDE SEQUENCE [LARGE SCALE GENOMIC DNA]</scope>
    <source>
        <strain evidence="2 3">JCM 18368</strain>
    </source>
</reference>
<evidence type="ECO:0000313" key="2">
    <source>
        <dbReference type="EMBL" id="RCU43695.1"/>
    </source>
</evidence>
<proteinExistence type="predicted"/>
<comment type="caution">
    <text evidence="2">The sequence shown here is derived from an EMBL/GenBank/DDBJ whole genome shotgun (WGS) entry which is preliminary data.</text>
</comment>
<gene>
    <name evidence="2" type="ORF">DU504_17530</name>
</gene>
<feature type="region of interest" description="Disordered" evidence="1">
    <location>
        <begin position="589"/>
        <end position="616"/>
    </location>
</feature>
<keyword evidence="3" id="KW-1185">Reference proteome</keyword>
<evidence type="ECO:0000313" key="3">
    <source>
        <dbReference type="Proteomes" id="UP000252189"/>
    </source>
</evidence>
<dbReference type="EMBL" id="QPHM01000004">
    <property type="protein sequence ID" value="RCU43695.1"/>
    <property type="molecule type" value="Genomic_DNA"/>
</dbReference>
<feature type="region of interest" description="Disordered" evidence="1">
    <location>
        <begin position="1354"/>
        <end position="1383"/>
    </location>
</feature>
<organism evidence="2 3">
    <name type="scientific">Haloplanus salinus</name>
    <dbReference type="NCBI Taxonomy" id="1126245"/>
    <lineage>
        <taxon>Archaea</taxon>
        <taxon>Methanobacteriati</taxon>
        <taxon>Methanobacteriota</taxon>
        <taxon>Stenosarchaea group</taxon>
        <taxon>Halobacteria</taxon>
        <taxon>Halobacteriales</taxon>
        <taxon>Haloferacaceae</taxon>
        <taxon>Haloplanus</taxon>
    </lineage>
</organism>
<accession>A0A368N2D9</accession>
<evidence type="ECO:0000256" key="1">
    <source>
        <dbReference type="SAM" id="MobiDB-lite"/>
    </source>
</evidence>
<sequence length="1726" mass="192749">MQLEQIDEVVIDPVFDTDGSRSRRRWDICRPDTNVISVANAAHERVFVDHSQGSATERREYDQFKSTTGDHETKLLVLRTVDGDLPPSQTLYPPYLYYPVENVDPVLPVCLHGRFEVTTNRQQLSENELSHNKKVFEEAIDLIADVAKATATAHLETGTAASALYPWILLPARPDETIVDKLNDGADPTNNPTTLLAWFRKATYECLASIECVPAVDEKTYVPDVASTLVHWDPIVLEGLESVYTAYDQVETTPAEPESVDLVPPPTQRSLDIATDLVDQFDLSTRLEYLLVDIFEERRTEASETDGVDDIVTDNWVRLLAEFLSRDESDTHIDENPHIVCPAGAARNLLHATARLFAPPESDRSVADRIESYESLNGVYLFPCRLGQGTEEDTAEDELLLVPVETRSSRTTSGGIKALSRTILWNTDAGESDLSPPPSSAGFSVYFMDREVEGREGVARLLSTVGKRWGVRDHKDEQLEYYRSLLDSFATDTTSITTPVQGPTIRPDALAFFANSVEGFDGKEMELGVGGYFQLNVVADALDSQELRSQMRRRLRLRQSCLACASDDWSPVQIQNTALSTAAQATLADEDDADWPVDDGRETSTARNEATPDVIGPNSELWERARTHDFLERDGAAADHAIATALSLLGVDVLPGINILASYSDAHPRTDRTVFHWDPRKWSTSNASSTVLKTRLDESVDYLAFLTGPGIHPAETGKHTSKGCQGRLQTGGDSRGAKLAGWIWLEEPDALTDDFLLSVLNRYAQALDDSLLWTGWYCDRDHTLRAWDETVPSLLNWQLRTRRWESLVDLPRNDIIRDRWDEHRQTLRYAVRASPDDRVSQLLPTIRPEDNPLPTVILDALSVKPISDLKAVEAADCLQKLQETLGPDDVSSDAQFQLRIPERLESHWRQTYTDLLQPIIDHLEKRDGDPVPGVEDLGLLTHLPIQNADTRLAVPITDILEAPDQDIRYLTDTSPKPWVENEVDRQGYRLLERPNSGAFSVLTQALDLEPVDADRPIIPTNELNIASDVLTRDLKQELHDRVDFIVAALEMTDETAIESKADDLRAAIDDLVIVRSLTREREAELFDARCRLYGSKDQPALAVNREHCGGSGEELRAGCAIGIALLFERIAKRDVIERALRQNPDDQLRREWRDRGFPIENVQDTLGNRAVHRLERRIASLDTLIGAIGHNPVERADELSDILDEPDPATVEWATQQFSTGTRGSRSKPESLSDTTADSIEAIASAYRSRIPDNLQPVPSWVVARAGEGYDSWCECIETTEQTSIETTKLIGWLDDNPQYITDVVLQGPIRDQWRRLAALIDRWHATDSDRFADEDWLTRELQAYGQLPAVNPADNITFGGESANQSSRHGSQSPTADGGTTARTLPRRWFYVASPEQLETDLLDPFIDYVERQTTGTEVRSIIEQFVVEGDLPTDTTTSGTKQRQREAFAGFKNQVTSLKTDEVLTDGTALVEDTAPVAASSGGGASGGGGTSYTGRGEQAEVYVMGQVLYRLQDWLTAGTPRSRLGTLLDEFSERYDAQLDSATPYKWHVQSRWNDELRPLFERGFDPSPYLDLSELSSTETELRNLPFIQLINVTQEQGPGFDVIDPFGPLSAPDYNSDGTLPFLPVEVKAVHDDRRFRFTTNEFRRCQAFVTAGIPYAIRLVEMPDADVQNWADQAKVVSEYLFGDHWLDPEQMLPGDENKTVSDAIAAHVRGGYLTLGPDQ</sequence>
<protein>
    <submittedName>
        <fullName evidence="2">Uncharacterized protein</fullName>
    </submittedName>
</protein>
<feature type="compositionally biased region" description="Polar residues" evidence="1">
    <location>
        <begin position="1363"/>
        <end position="1376"/>
    </location>
</feature>